<gene>
    <name evidence="2" type="ORF">LAMO00422_LOCUS17148</name>
</gene>
<dbReference type="AlphaFoldDB" id="A0A7S0H0Q7"/>
<protein>
    <submittedName>
        <fullName evidence="2">Uncharacterized protein</fullName>
    </submittedName>
</protein>
<feature type="region of interest" description="Disordered" evidence="1">
    <location>
        <begin position="471"/>
        <end position="493"/>
    </location>
</feature>
<organism evidence="2">
    <name type="scientific">Amorphochlora amoebiformis</name>
    <dbReference type="NCBI Taxonomy" id="1561963"/>
    <lineage>
        <taxon>Eukaryota</taxon>
        <taxon>Sar</taxon>
        <taxon>Rhizaria</taxon>
        <taxon>Cercozoa</taxon>
        <taxon>Chlorarachniophyceae</taxon>
        <taxon>Amorphochlora</taxon>
    </lineage>
</organism>
<evidence type="ECO:0000256" key="1">
    <source>
        <dbReference type="SAM" id="MobiDB-lite"/>
    </source>
</evidence>
<feature type="compositionally biased region" description="Basic and acidic residues" evidence="1">
    <location>
        <begin position="471"/>
        <end position="492"/>
    </location>
</feature>
<name>A0A7S0H0Q7_9EUKA</name>
<dbReference type="EMBL" id="HBEM01025251">
    <property type="protein sequence ID" value="CAD8458197.1"/>
    <property type="molecule type" value="Transcribed_RNA"/>
</dbReference>
<proteinExistence type="predicted"/>
<reference evidence="2" key="1">
    <citation type="submission" date="2021-01" db="EMBL/GenBank/DDBJ databases">
        <authorList>
            <person name="Corre E."/>
            <person name="Pelletier E."/>
            <person name="Niang G."/>
            <person name="Scheremetjew M."/>
            <person name="Finn R."/>
            <person name="Kale V."/>
            <person name="Holt S."/>
            <person name="Cochrane G."/>
            <person name="Meng A."/>
            <person name="Brown T."/>
            <person name="Cohen L."/>
        </authorList>
    </citation>
    <scope>NUCLEOTIDE SEQUENCE</scope>
    <source>
        <strain evidence="2">CCMP2058</strain>
    </source>
</reference>
<accession>A0A7S0H0Q7</accession>
<evidence type="ECO:0000313" key="2">
    <source>
        <dbReference type="EMBL" id="CAD8458197.1"/>
    </source>
</evidence>
<sequence length="508" mass="57959">MPNSSRNGKHVDLLWGMYGYRVSKSAFETVVKTLGDDPGKIFWKKRGRIEIRPLDRLLPRLIIASEGKCRLCRCPALVRMPPGHLASTIHQQYDIRYFQASCLQLSLTGRTWNDIYLTNKEREAVPAILAKNSPPKVPNLEVIFDEKGFLVIPFVDRNRNVSNQEGGPSKRRKKVLDIPMIEVDTYDEVKRAISVILTTSPLPSCPSTAVIEYTLQTMAKFAPALVSVPLIVTCDGTKVSSENKYRRGEITEDRAKAYKGYKDNLRTLSASQKGVWQNSKIVELTTRNGFGFAVKEGLKYVTTPLVLVLQHDRTFMRDFDLLAVCKAVSRREDMNYVLLQTSSTLNYSNLIPTLLNKNGNKAITSGAEVKHRVEFGSKFLPNVQWFDSTHICKTKWYKKFVFDRRKRLVSRGGFIECTFGQIQLADFREKGLKAVNYWGTWLLDDLQERCVGHVNGRRALTLAQKKDIENTSRAMKGEHLKKDESHESESDMRLVVQMRNESNNEKKN</sequence>